<comment type="caution">
    <text evidence="2">The sequence shown here is derived from an EMBL/GenBank/DDBJ whole genome shotgun (WGS) entry which is preliminary data.</text>
</comment>
<dbReference type="AlphaFoldDB" id="A0A833YIU6"/>
<dbReference type="Proteomes" id="UP000664940">
    <property type="component" value="Unassembled WGS sequence"/>
</dbReference>
<name>A0A833YIU6_9CHIR</name>
<evidence type="ECO:0000313" key="3">
    <source>
        <dbReference type="Proteomes" id="UP000664940"/>
    </source>
</evidence>
<feature type="region of interest" description="Disordered" evidence="1">
    <location>
        <begin position="110"/>
        <end position="133"/>
    </location>
</feature>
<feature type="compositionally biased region" description="Pro residues" evidence="1">
    <location>
        <begin position="14"/>
        <end position="23"/>
    </location>
</feature>
<dbReference type="EMBL" id="JABVXQ010000015">
    <property type="protein sequence ID" value="KAF6075043.1"/>
    <property type="molecule type" value="Genomic_DNA"/>
</dbReference>
<gene>
    <name evidence="2" type="ORF">HJG60_009441</name>
</gene>
<evidence type="ECO:0000313" key="2">
    <source>
        <dbReference type="EMBL" id="KAF6075043.1"/>
    </source>
</evidence>
<organism evidence="2 3">
    <name type="scientific">Phyllostomus discolor</name>
    <name type="common">pale spear-nosed bat</name>
    <dbReference type="NCBI Taxonomy" id="89673"/>
    <lineage>
        <taxon>Eukaryota</taxon>
        <taxon>Metazoa</taxon>
        <taxon>Chordata</taxon>
        <taxon>Craniata</taxon>
        <taxon>Vertebrata</taxon>
        <taxon>Euteleostomi</taxon>
        <taxon>Mammalia</taxon>
        <taxon>Eutheria</taxon>
        <taxon>Laurasiatheria</taxon>
        <taxon>Chiroptera</taxon>
        <taxon>Yangochiroptera</taxon>
        <taxon>Phyllostomidae</taxon>
        <taxon>Phyllostominae</taxon>
        <taxon>Phyllostomus</taxon>
    </lineage>
</organism>
<accession>A0A833YIU6</accession>
<evidence type="ECO:0000256" key="1">
    <source>
        <dbReference type="SAM" id="MobiDB-lite"/>
    </source>
</evidence>
<feature type="region of interest" description="Disordered" evidence="1">
    <location>
        <begin position="152"/>
        <end position="187"/>
    </location>
</feature>
<proteinExistence type="predicted"/>
<sequence>MSRVATCIGCGPSPVQPPQPAPEDPCAHLATEPADPGAAARCRLRRGVSITLDDQEVGEKGSDSLTVLVPWGCHPLSEGSKRYVGKMLHQSQKTDTVSRWELRRQEDRATALFRRPAAPQAPPPGPTSRGTRNVTASRVGFGALCPVTLPGGLTREESRARPPAVKGIRRPRPSAPAALASKVPPAARSFPRGPSLLALSRCRRCVCSPV</sequence>
<feature type="region of interest" description="Disordered" evidence="1">
    <location>
        <begin position="1"/>
        <end position="38"/>
    </location>
</feature>
<reference evidence="2 3" key="1">
    <citation type="journal article" date="2020" name="Nature">
        <title>Six reference-quality genomes reveal evolution of bat adaptations.</title>
        <authorList>
            <person name="Jebb D."/>
            <person name="Huang Z."/>
            <person name="Pippel M."/>
            <person name="Hughes G.M."/>
            <person name="Lavrichenko K."/>
            <person name="Devanna P."/>
            <person name="Winkler S."/>
            <person name="Jermiin L.S."/>
            <person name="Skirmuntt E.C."/>
            <person name="Katzourakis A."/>
            <person name="Burkitt-Gray L."/>
            <person name="Ray D.A."/>
            <person name="Sullivan K.A.M."/>
            <person name="Roscito J.G."/>
            <person name="Kirilenko B.M."/>
            <person name="Davalos L.M."/>
            <person name="Corthals A.P."/>
            <person name="Power M.L."/>
            <person name="Jones G."/>
            <person name="Ransome R.D."/>
            <person name="Dechmann D.K.N."/>
            <person name="Locatelli A.G."/>
            <person name="Puechmaille S.J."/>
            <person name="Fedrigo O."/>
            <person name="Jarvis E.D."/>
            <person name="Hiller M."/>
            <person name="Vernes S.C."/>
            <person name="Myers E.W."/>
            <person name="Teeling E.C."/>
        </authorList>
    </citation>
    <scope>NUCLEOTIDE SEQUENCE [LARGE SCALE GENOMIC DNA]</scope>
    <source>
        <strain evidence="2">Bat1K_MPI-CBG_1</strain>
    </source>
</reference>
<protein>
    <submittedName>
        <fullName evidence="2">Uncharacterized protein</fullName>
    </submittedName>
</protein>